<name>A0A7S3Q2P5_9STRA</name>
<dbReference type="AlphaFoldDB" id="A0A7S3Q2P5"/>
<feature type="compositionally biased region" description="Low complexity" evidence="1">
    <location>
        <begin position="16"/>
        <end position="36"/>
    </location>
</feature>
<protein>
    <submittedName>
        <fullName evidence="2">Uncharacterized protein</fullName>
    </submittedName>
</protein>
<organism evidence="2">
    <name type="scientific">Chaetoceros debilis</name>
    <dbReference type="NCBI Taxonomy" id="122233"/>
    <lineage>
        <taxon>Eukaryota</taxon>
        <taxon>Sar</taxon>
        <taxon>Stramenopiles</taxon>
        <taxon>Ochrophyta</taxon>
        <taxon>Bacillariophyta</taxon>
        <taxon>Coscinodiscophyceae</taxon>
        <taxon>Chaetocerotophycidae</taxon>
        <taxon>Chaetocerotales</taxon>
        <taxon>Chaetocerotaceae</taxon>
        <taxon>Chaetoceros</taxon>
    </lineage>
</organism>
<evidence type="ECO:0000313" key="2">
    <source>
        <dbReference type="EMBL" id="CAE0463441.1"/>
    </source>
</evidence>
<sequence length="637" mass="65602">MGTSASVEHPPHPSQTNTNVEANAAVAGNGNGNNAAADEDAWSQVRPSSTMDNSAQTGSIVMTKEGRTPALAPGEATCTRTNTNISSVQSQSQNQGPNDNNRMHNNTHSNDNGNMSNSHNSSPHQRNRNSSTNNNNNNASNAATTTPGSNGNDRWRQTTITTGNHRATNNPTSTSTSTSMPPPPERRVNTTTATNNNNNNNSTPSASASARTRSTPTTTTAPIRSVGSSNSSPQSRVIVNPYAKKNSTTITTTTATTATDSVAATTSTSSNKSGTISASTVRNPYLRKITSTGPATGTGMEGGNSSTTSITPTRNSNANGITVSQKGTGMGTGTGTATLTPRNPYAKYAAVANSRSNANNNISSTNATTSASNTYPPPAQAQAATVITTVAQGGGSSAMTQNQSQTERSNPSILASASVSGTIHSSLSITNPYRKQLGGTSTAHAKNDIRTLVPPQDTTPQLERKSLIAATSPVSGAGGGIGQESTVDPSQGGLSGGRNENYARRAENKKPAGLQVGGRAGPVGQTPASQESIWNNFQSDAMDLSAFEEEPTTSTSFITITPTPASTPITSKTQPACNNASDSESASVLVSGAKSNKQCALKQKRASSSLEPTFSSVLDNKTFDSGFDAFDEDGDDW</sequence>
<feature type="compositionally biased region" description="Polar residues" evidence="1">
    <location>
        <begin position="147"/>
        <end position="167"/>
    </location>
</feature>
<feature type="region of interest" description="Disordered" evidence="1">
    <location>
        <begin position="1"/>
        <end position="236"/>
    </location>
</feature>
<feature type="compositionally biased region" description="Low complexity" evidence="1">
    <location>
        <begin position="82"/>
        <end position="98"/>
    </location>
</feature>
<reference evidence="2" key="1">
    <citation type="submission" date="2021-01" db="EMBL/GenBank/DDBJ databases">
        <authorList>
            <person name="Corre E."/>
            <person name="Pelletier E."/>
            <person name="Niang G."/>
            <person name="Scheremetjew M."/>
            <person name="Finn R."/>
            <person name="Kale V."/>
            <person name="Holt S."/>
            <person name="Cochrane G."/>
            <person name="Meng A."/>
            <person name="Brown T."/>
            <person name="Cohen L."/>
        </authorList>
    </citation>
    <scope>NUCLEOTIDE SEQUENCE</scope>
    <source>
        <strain evidence="2">MM31A-1</strain>
    </source>
</reference>
<evidence type="ECO:0000256" key="1">
    <source>
        <dbReference type="SAM" id="MobiDB-lite"/>
    </source>
</evidence>
<feature type="compositionally biased region" description="Polar residues" evidence="1">
    <location>
        <begin position="45"/>
        <end position="60"/>
    </location>
</feature>
<feature type="compositionally biased region" description="Polar residues" evidence="1">
    <location>
        <begin position="99"/>
        <end position="124"/>
    </location>
</feature>
<dbReference type="EMBL" id="HBIO01010694">
    <property type="protein sequence ID" value="CAE0463441.1"/>
    <property type="molecule type" value="Transcribed_RNA"/>
</dbReference>
<gene>
    <name evidence="2" type="ORF">CDEB00056_LOCUS8282</name>
</gene>
<feature type="compositionally biased region" description="Low complexity" evidence="1">
    <location>
        <begin position="168"/>
        <end position="179"/>
    </location>
</feature>
<feature type="region of interest" description="Disordered" evidence="1">
    <location>
        <begin position="291"/>
        <end position="339"/>
    </location>
</feature>
<feature type="region of interest" description="Disordered" evidence="1">
    <location>
        <begin position="472"/>
        <end position="529"/>
    </location>
</feature>
<feature type="compositionally biased region" description="Polar residues" evidence="1">
    <location>
        <begin position="303"/>
        <end position="326"/>
    </location>
</feature>
<feature type="compositionally biased region" description="Low complexity" evidence="1">
    <location>
        <begin position="189"/>
        <end position="221"/>
    </location>
</feature>
<accession>A0A7S3Q2P5</accession>
<feature type="compositionally biased region" description="Basic and acidic residues" evidence="1">
    <location>
        <begin position="501"/>
        <end position="510"/>
    </location>
</feature>
<feature type="compositionally biased region" description="Polar residues" evidence="1">
    <location>
        <begin position="226"/>
        <end position="236"/>
    </location>
</feature>
<proteinExistence type="predicted"/>
<feature type="compositionally biased region" description="Low complexity" evidence="1">
    <location>
        <begin position="128"/>
        <end position="146"/>
    </location>
</feature>